<dbReference type="InterPro" id="IPR049208">
    <property type="entry name" value="DUF6819"/>
</dbReference>
<dbReference type="Proteomes" id="UP000017148">
    <property type="component" value="Unassembled WGS sequence"/>
</dbReference>
<dbReference type="AlphaFoldDB" id="U7DAX2"/>
<keyword evidence="4" id="KW-1185">Reference proteome</keyword>
<organism evidence="3 4">
    <name type="scientific">Chitinivibrio alkaliphilus ACht1</name>
    <dbReference type="NCBI Taxonomy" id="1313304"/>
    <lineage>
        <taxon>Bacteria</taxon>
        <taxon>Pseudomonadati</taxon>
        <taxon>Fibrobacterota</taxon>
        <taxon>Chitinivibrionia</taxon>
        <taxon>Chitinivibrionales</taxon>
        <taxon>Chitinivibrionaceae</taxon>
        <taxon>Chitinivibrio</taxon>
    </lineage>
</organism>
<evidence type="ECO:0000259" key="2">
    <source>
        <dbReference type="Pfam" id="PF20683"/>
    </source>
</evidence>
<evidence type="ECO:0000313" key="4">
    <source>
        <dbReference type="Proteomes" id="UP000017148"/>
    </source>
</evidence>
<feature type="domain" description="DUF6819" evidence="2">
    <location>
        <begin position="489"/>
        <end position="655"/>
    </location>
</feature>
<dbReference type="RefSeq" id="WP_022636253.1">
    <property type="nucleotide sequence ID" value="NZ_ASJR01000005.1"/>
</dbReference>
<proteinExistence type="predicted"/>
<evidence type="ECO:0000313" key="3">
    <source>
        <dbReference type="EMBL" id="ERP38718.1"/>
    </source>
</evidence>
<evidence type="ECO:0008006" key="5">
    <source>
        <dbReference type="Google" id="ProtNLM"/>
    </source>
</evidence>
<sequence>MEYRELTSGEIEALEKNGCSAEDWSCVHVQPPFDQSRVRNTRFSGEVRLGCFRRSFTNAAGIKTPSGVYDVRIHNCEIGSDTLIHRVHNYIANYTIGNNVLIENVDALYVKGESTFGNGVSVRVLNEKGGRAVPMFDSLSAQFAYFYVFYRHRPRMMEKLRCFAQHCIDKKRGTRGWVGDYTRIVSSRNIVNVAIGENARITGAERLRNGSINSTMEGAVRIGTGVIADNFIINENAVLLDASIVSNCFIGEGAELAKQYSAEHSLFFANFIGHHGEAFAVFAAPFTATHHRSTLLISAYLSFMNAGSGSNQSNHAYKLGPIHQGVMGRGSKTASDSYILWPARVGDFTLLMGRHTSHCDTKDLPYSYLLEGKNSLSILVPGVNLKSVGTIRDADKWPTRDGRTGHCRDLINFDLLTPNSVDAIIRGRDILLRLHEEKGFNREFCQYKGVDIPLYSLEKGLVYYSMGIKKYCGNVFCNRLQWRTFSTVEELRTVLSPSSETGMGEWVDVAGCIVPKVCVEALLEEVERGEVDTPDALLERMAVFHDSYHEYAWNWVCARVKTFCGQYPHEMPVEKLQKYLAEWLEITMRLDDYFIEDASKEFDSRSMVGFGIDGDGECCNSDFNAVRGCFETNSFVSRINAHKQSKKQLYDFIDAKLASVQ</sequence>
<protein>
    <recommendedName>
        <fullName evidence="5">DUF4954 domain-containing protein</fullName>
    </recommendedName>
</protein>
<gene>
    <name evidence="3" type="ORF">CALK_0736</name>
</gene>
<dbReference type="InterPro" id="IPR032533">
    <property type="entry name" value="DUF4954"/>
</dbReference>
<dbReference type="Pfam" id="PF20683">
    <property type="entry name" value="DUF6819"/>
    <property type="match status" value="1"/>
</dbReference>
<dbReference type="Pfam" id="PF16314">
    <property type="entry name" value="DUF4954"/>
    <property type="match status" value="1"/>
</dbReference>
<dbReference type="eggNOG" id="COG1208">
    <property type="taxonomic scope" value="Bacteria"/>
</dbReference>
<name>U7DAX2_9BACT</name>
<reference evidence="3 4" key="1">
    <citation type="journal article" date="2013" name="Environ. Microbiol.">
        <title>Genome analysis of Chitinivibrio alkaliphilus gen. nov., sp. nov., a novel extremely haloalkaliphilic anaerobic chitinolytic bacterium from the candidate phylum Termite Group 3.</title>
        <authorList>
            <person name="Sorokin D.Y."/>
            <person name="Gumerov V.M."/>
            <person name="Rakitin A.L."/>
            <person name="Beletsky A.V."/>
            <person name="Damste J.S."/>
            <person name="Muyzer G."/>
            <person name="Mardanov A.V."/>
            <person name="Ravin N.V."/>
        </authorList>
    </citation>
    <scope>NUCLEOTIDE SEQUENCE [LARGE SCALE GENOMIC DNA]</scope>
    <source>
        <strain evidence="3 4">ACht1</strain>
    </source>
</reference>
<accession>U7DAX2</accession>
<dbReference type="STRING" id="1313304.CALK_0736"/>
<dbReference type="OrthoDB" id="9814955at2"/>
<dbReference type="SUPFAM" id="SSF51161">
    <property type="entry name" value="Trimeric LpxA-like enzymes"/>
    <property type="match status" value="1"/>
</dbReference>
<evidence type="ECO:0000259" key="1">
    <source>
        <dbReference type="Pfam" id="PF16314"/>
    </source>
</evidence>
<dbReference type="Gene3D" id="2.160.10.10">
    <property type="entry name" value="Hexapeptide repeat proteins"/>
    <property type="match status" value="1"/>
</dbReference>
<dbReference type="EMBL" id="ASJR01000005">
    <property type="protein sequence ID" value="ERP38718.1"/>
    <property type="molecule type" value="Genomic_DNA"/>
</dbReference>
<feature type="domain" description="DUF4954" evidence="1">
    <location>
        <begin position="3"/>
        <end position="434"/>
    </location>
</feature>
<dbReference type="InterPro" id="IPR011004">
    <property type="entry name" value="Trimer_LpxA-like_sf"/>
</dbReference>
<comment type="caution">
    <text evidence="3">The sequence shown here is derived from an EMBL/GenBank/DDBJ whole genome shotgun (WGS) entry which is preliminary data.</text>
</comment>